<dbReference type="PANTHER" id="PTHR40866:SF1">
    <property type="entry name" value="BED-TYPE DOMAIN-CONTAINING PROTEIN"/>
    <property type="match status" value="1"/>
</dbReference>
<dbReference type="EMBL" id="JAENGY010002695">
    <property type="protein sequence ID" value="KAG6943462.1"/>
    <property type="molecule type" value="Genomic_DNA"/>
</dbReference>
<dbReference type="AlphaFoldDB" id="A0A8J5IDJ9"/>
<proteinExistence type="predicted"/>
<comment type="caution">
    <text evidence="1">The sequence shown here is derived from an EMBL/GenBank/DDBJ whole genome shotgun (WGS) entry which is preliminary data.</text>
</comment>
<keyword evidence="2" id="KW-1185">Reference proteome</keyword>
<dbReference type="Proteomes" id="UP000709295">
    <property type="component" value="Unassembled WGS sequence"/>
</dbReference>
<sequence length="526" mass="58266">MAVFEDPSVSQPKERNLDYDESIQCLTRRFVLLAFCPLGDEEDLGAQSLLDLIADTLSNFNRPHHFQLAVNDFLANEETLLARIHALMKHLRTIKCRAALQKVTPLAPVMRNVTRWSSVFSMVKRYNKLHPALLAMDHASIAKHDIARFLLTEEESTQAKERLETLFDFQEVSKALQDPTLTMVGVRRAFDWVVRQYPSMTERLASDAAVVNYPVLETGITKIISGGRLTTREQEACKGFKSATAASPTEKATRLFWAPVFQKAKMVYTDMRKSMDVNTLDVLMFLAYNRDSAFELARHGGDVVLACRNPERSAAAAEAIREEMKADPGHGQIEEITLDTSLQSSVKTFSDEFLKHHQKLDILVNNAGCMGFPYKESVDGFELMVATNHLSPFTVTASLVDGLKRSSSARVVAVSSGMHHSAKQSPGQLFMPENKHSETTVYGNSNVFFAFELGRRLESAGISNITSVACHPGAIDSMGTLPTLYAAVAPEVKMGMSGAIAGMRGYPAADVRTTTENLRGFKFKVE</sequence>
<organism evidence="1 2">
    <name type="scientific">Phytophthora aleatoria</name>
    <dbReference type="NCBI Taxonomy" id="2496075"/>
    <lineage>
        <taxon>Eukaryota</taxon>
        <taxon>Sar</taxon>
        <taxon>Stramenopiles</taxon>
        <taxon>Oomycota</taxon>
        <taxon>Peronosporomycetes</taxon>
        <taxon>Peronosporales</taxon>
        <taxon>Peronosporaceae</taxon>
        <taxon>Phytophthora</taxon>
    </lineage>
</organism>
<evidence type="ECO:0000313" key="1">
    <source>
        <dbReference type="EMBL" id="KAG6943462.1"/>
    </source>
</evidence>
<gene>
    <name evidence="1" type="ORF">JG688_00017584</name>
</gene>
<dbReference type="Pfam" id="PF00106">
    <property type="entry name" value="adh_short"/>
    <property type="match status" value="1"/>
</dbReference>
<name>A0A8J5IDJ9_9STRA</name>
<reference evidence="1" key="1">
    <citation type="submission" date="2021-01" db="EMBL/GenBank/DDBJ databases">
        <title>Phytophthora aleatoria, a newly-described species from Pinus radiata is distinct from Phytophthora cactorum isolates based on comparative genomics.</title>
        <authorList>
            <person name="Mcdougal R."/>
            <person name="Panda P."/>
            <person name="Williams N."/>
            <person name="Studholme D.J."/>
        </authorList>
    </citation>
    <scope>NUCLEOTIDE SEQUENCE</scope>
    <source>
        <strain evidence="1">NZFS 4037</strain>
    </source>
</reference>
<dbReference type="PANTHER" id="PTHR40866">
    <property type="entry name" value="BED-TYPE DOMAIN-CONTAINING PROTEIN"/>
    <property type="match status" value="1"/>
</dbReference>
<accession>A0A8J5IDJ9</accession>
<protein>
    <submittedName>
        <fullName evidence="1">Uncharacterized protein</fullName>
    </submittedName>
</protein>
<evidence type="ECO:0000313" key="2">
    <source>
        <dbReference type="Proteomes" id="UP000709295"/>
    </source>
</evidence>
<dbReference type="InterPro" id="IPR002347">
    <property type="entry name" value="SDR_fam"/>
</dbReference>